<dbReference type="GO" id="GO:0003677">
    <property type="term" value="F:DNA binding"/>
    <property type="evidence" value="ECO:0007669"/>
    <property type="project" value="UniProtKB-UniRule"/>
</dbReference>
<keyword evidence="1" id="KW-0805">Transcription regulation</keyword>
<dbReference type="SUPFAM" id="SSF48498">
    <property type="entry name" value="Tetracyclin repressor-like, C-terminal domain"/>
    <property type="match status" value="1"/>
</dbReference>
<proteinExistence type="predicted"/>
<dbReference type="Pfam" id="PF16925">
    <property type="entry name" value="TetR_C_13"/>
    <property type="match status" value="1"/>
</dbReference>
<dbReference type="InterPro" id="IPR036271">
    <property type="entry name" value="Tet_transcr_reg_TetR-rel_C_sf"/>
</dbReference>
<dbReference type="InterPro" id="IPR009057">
    <property type="entry name" value="Homeodomain-like_sf"/>
</dbReference>
<evidence type="ECO:0000256" key="4">
    <source>
        <dbReference type="PROSITE-ProRule" id="PRU00335"/>
    </source>
</evidence>
<protein>
    <submittedName>
        <fullName evidence="6">Putative TetR family transcriptional regulator</fullName>
    </submittedName>
</protein>
<keyword evidence="2 4" id="KW-0238">DNA-binding</keyword>
<sequence>MTRGPDKQFDTELALSKAVEVFWEHGYEAASLSELLKKMGIGKKSLYDTFGNKQSLFFKALDYYARNHLRSIRDCLNADGSPLTNLKQLLMHWQNMHAKPGSCGCMLGTNIADFNTDDEEIAKVLQGYLQQLEDAFTAVLKRAQAAGELSLNANPRNLARLLLCATQGMALLGRVIKDDAVLEGTVETAIYLLENS</sequence>
<dbReference type="PRINTS" id="PR00455">
    <property type="entry name" value="HTHTETR"/>
</dbReference>
<dbReference type="InterPro" id="IPR011075">
    <property type="entry name" value="TetR_C"/>
</dbReference>
<reference evidence="6 7" key="1">
    <citation type="submission" date="2017-06" db="EMBL/GenBank/DDBJ databases">
        <title>Genome sequencing of cyanobaciteial culture collection at National Institute for Environmental Studies (NIES).</title>
        <authorList>
            <person name="Hirose Y."/>
            <person name="Shimura Y."/>
            <person name="Fujisawa T."/>
            <person name="Nakamura Y."/>
            <person name="Kawachi M."/>
        </authorList>
    </citation>
    <scope>NUCLEOTIDE SEQUENCE [LARGE SCALE GENOMIC DNA]</scope>
    <source>
        <strain evidence="6 7">NIES-267</strain>
    </source>
</reference>
<evidence type="ECO:0000313" key="6">
    <source>
        <dbReference type="EMBL" id="BAY83987.1"/>
    </source>
</evidence>
<evidence type="ECO:0000313" key="7">
    <source>
        <dbReference type="Proteomes" id="UP000218418"/>
    </source>
</evidence>
<dbReference type="OrthoDB" id="116240at2"/>
<dbReference type="Pfam" id="PF00440">
    <property type="entry name" value="TetR_N"/>
    <property type="match status" value="1"/>
</dbReference>
<dbReference type="EMBL" id="AP018227">
    <property type="protein sequence ID" value="BAY83987.1"/>
    <property type="molecule type" value="Genomic_DNA"/>
</dbReference>
<dbReference type="PROSITE" id="PS50977">
    <property type="entry name" value="HTH_TETR_2"/>
    <property type="match status" value="1"/>
</dbReference>
<name>A0A1Z4LS00_9CYAN</name>
<dbReference type="Gene3D" id="1.10.10.60">
    <property type="entry name" value="Homeodomain-like"/>
    <property type="match status" value="1"/>
</dbReference>
<evidence type="ECO:0000259" key="5">
    <source>
        <dbReference type="PROSITE" id="PS50977"/>
    </source>
</evidence>
<keyword evidence="7" id="KW-1185">Reference proteome</keyword>
<accession>A0A1Z4LS00</accession>
<dbReference type="PANTHER" id="PTHR47506">
    <property type="entry name" value="TRANSCRIPTIONAL REGULATORY PROTEIN"/>
    <property type="match status" value="1"/>
</dbReference>
<gene>
    <name evidence="6" type="ORF">NIES267_34810</name>
</gene>
<dbReference type="AlphaFoldDB" id="A0A1Z4LS00"/>
<feature type="DNA-binding region" description="H-T-H motif" evidence="4">
    <location>
        <begin position="31"/>
        <end position="50"/>
    </location>
</feature>
<evidence type="ECO:0000256" key="3">
    <source>
        <dbReference type="ARBA" id="ARBA00023163"/>
    </source>
</evidence>
<dbReference type="SUPFAM" id="SSF46689">
    <property type="entry name" value="Homeodomain-like"/>
    <property type="match status" value="1"/>
</dbReference>
<dbReference type="Proteomes" id="UP000218418">
    <property type="component" value="Chromosome"/>
</dbReference>
<keyword evidence="3" id="KW-0804">Transcription</keyword>
<evidence type="ECO:0000256" key="1">
    <source>
        <dbReference type="ARBA" id="ARBA00023015"/>
    </source>
</evidence>
<feature type="domain" description="HTH tetR-type" evidence="5">
    <location>
        <begin position="8"/>
        <end position="68"/>
    </location>
</feature>
<evidence type="ECO:0000256" key="2">
    <source>
        <dbReference type="ARBA" id="ARBA00023125"/>
    </source>
</evidence>
<dbReference type="Gene3D" id="1.10.357.10">
    <property type="entry name" value="Tetracycline Repressor, domain 2"/>
    <property type="match status" value="1"/>
</dbReference>
<organism evidence="6 7">
    <name type="scientific">Calothrix parasitica NIES-267</name>
    <dbReference type="NCBI Taxonomy" id="1973488"/>
    <lineage>
        <taxon>Bacteria</taxon>
        <taxon>Bacillati</taxon>
        <taxon>Cyanobacteriota</taxon>
        <taxon>Cyanophyceae</taxon>
        <taxon>Nostocales</taxon>
        <taxon>Calotrichaceae</taxon>
        <taxon>Calothrix</taxon>
    </lineage>
</organism>
<dbReference type="InterPro" id="IPR001647">
    <property type="entry name" value="HTH_TetR"/>
</dbReference>
<dbReference type="PANTHER" id="PTHR47506:SF10">
    <property type="entry name" value="TRANSCRIPTIONAL REGULATORY PROTEIN"/>
    <property type="match status" value="1"/>
</dbReference>